<evidence type="ECO:0000256" key="1">
    <source>
        <dbReference type="SAM" id="SignalP"/>
    </source>
</evidence>
<dbReference type="EMBL" id="AP025292">
    <property type="protein sequence ID" value="BDC98345.1"/>
    <property type="molecule type" value="Genomic_DNA"/>
</dbReference>
<proteinExistence type="predicted"/>
<accession>A0ABN6L5D2</accession>
<dbReference type="PROSITE" id="PS51257">
    <property type="entry name" value="PROKAR_LIPOPROTEIN"/>
    <property type="match status" value="1"/>
</dbReference>
<keyword evidence="3" id="KW-1185">Reference proteome</keyword>
<evidence type="ECO:0000313" key="2">
    <source>
        <dbReference type="EMBL" id="BDC98345.1"/>
    </source>
</evidence>
<feature type="chain" id="PRO_5047008070" evidence="1">
    <location>
        <begin position="19"/>
        <end position="307"/>
    </location>
</feature>
<evidence type="ECO:0000313" key="3">
    <source>
        <dbReference type="Proteomes" id="UP001354989"/>
    </source>
</evidence>
<dbReference type="Proteomes" id="UP001354989">
    <property type="component" value="Chromosome"/>
</dbReference>
<reference evidence="2 3" key="1">
    <citation type="submission" date="2021-12" db="EMBL/GenBank/DDBJ databases">
        <title>Genome sequencing of bacteria with rrn-lacking chromosome and rrn-plasmid.</title>
        <authorList>
            <person name="Anda M."/>
            <person name="Iwasaki W."/>
        </authorList>
    </citation>
    <scope>NUCLEOTIDE SEQUENCE [LARGE SCALE GENOMIC DNA]</scope>
    <source>
        <strain evidence="2 3">NBRC 101262</strain>
    </source>
</reference>
<name>A0ABN6L5D2_9BACT</name>
<feature type="signal peptide" evidence="1">
    <location>
        <begin position="1"/>
        <end position="18"/>
    </location>
</feature>
<protein>
    <submittedName>
        <fullName evidence="2">Uncharacterized protein</fullName>
    </submittedName>
</protein>
<dbReference type="RefSeq" id="WP_338397619.1">
    <property type="nucleotide sequence ID" value="NZ_AP025292.1"/>
</dbReference>
<sequence>MTLLKNVFVALIAVVAFAACKSDDAAPQEIATPTMLTINSTTGEIPLYEFEYNEDKSIKEIILENYGVKWAFEYDDQGRYESHGLMSLDGQLTLQQHQAIWGNNEQISEIKYFINIDNSTSRLKKNSSFLGIKQGKQFYLQNSNLRTSELVEVLTYEPFYQGGRMKEANFNQGEFNLGKMVFEYGDNGQLLSAEQIYDFNDGEEDIFQSTKFAFTYDNRVALFGSFGKLPQIVSYFIMETLLSNNIDLLLPSAVNNPTTLQYTVSDGNDADGFVESIAYEYDDKNQPIRILIGPEGQEFVKNAAYSE</sequence>
<keyword evidence="1" id="KW-0732">Signal</keyword>
<gene>
    <name evidence="2" type="ORF">PEPS_06260</name>
</gene>
<organism evidence="2 3">
    <name type="scientific">Persicobacter psychrovividus</name>
    <dbReference type="NCBI Taxonomy" id="387638"/>
    <lineage>
        <taxon>Bacteria</taxon>
        <taxon>Pseudomonadati</taxon>
        <taxon>Bacteroidota</taxon>
        <taxon>Cytophagia</taxon>
        <taxon>Cytophagales</taxon>
        <taxon>Persicobacteraceae</taxon>
        <taxon>Persicobacter</taxon>
    </lineage>
</organism>